<evidence type="ECO:0000259" key="2">
    <source>
        <dbReference type="SMART" id="SM00226"/>
    </source>
</evidence>
<evidence type="ECO:0000313" key="4">
    <source>
        <dbReference type="Proteomes" id="UP000439113"/>
    </source>
</evidence>
<evidence type="ECO:0000313" key="3">
    <source>
        <dbReference type="EMBL" id="MTV32103.1"/>
    </source>
</evidence>
<dbReference type="PANTHER" id="PTHR43428">
    <property type="entry name" value="ARSENATE REDUCTASE"/>
    <property type="match status" value="1"/>
</dbReference>
<gene>
    <name evidence="3" type="ORF">GJ654_14025</name>
</gene>
<dbReference type="EMBL" id="WNKS01000013">
    <property type="protein sequence ID" value="MTV32103.1"/>
    <property type="molecule type" value="Genomic_DNA"/>
</dbReference>
<sequence>MSPRPSAVLFTCTLNAVRSPMAEAMAKKYFGREMRIESAGVRAGETDGFAMVAMQEIGLDITRHWPRTFEELEFTEFDLVIALSSSAQRKAEDFFHGRARVEFWPTEDATMIEGARDQKLEAFREVRDGLLARIKQRFR</sequence>
<dbReference type="InterPro" id="IPR023485">
    <property type="entry name" value="Ptyr_pPase"/>
</dbReference>
<comment type="caution">
    <text evidence="3">The sequence shown here is derived from an EMBL/GenBank/DDBJ whole genome shotgun (WGS) entry which is preliminary data.</text>
</comment>
<dbReference type="Pfam" id="PF01451">
    <property type="entry name" value="LMWPc"/>
    <property type="match status" value="1"/>
</dbReference>
<dbReference type="Gene3D" id="3.40.50.2300">
    <property type="match status" value="1"/>
</dbReference>
<dbReference type="InterPro" id="IPR036196">
    <property type="entry name" value="Ptyr_pPase_sf"/>
</dbReference>
<dbReference type="GO" id="GO:0046685">
    <property type="term" value="P:response to arsenic-containing substance"/>
    <property type="evidence" value="ECO:0007669"/>
    <property type="project" value="UniProtKB-KW"/>
</dbReference>
<accession>A0A6N8DSD0</accession>
<reference evidence="3 4" key="1">
    <citation type="submission" date="2019-11" db="EMBL/GenBank/DDBJ databases">
        <title>Whole-genome sequence of a Rhodoblastus acidophilus DSM 142.</title>
        <authorList>
            <person name="Kyndt J.A."/>
            <person name="Meyer T.E."/>
        </authorList>
    </citation>
    <scope>NUCLEOTIDE SEQUENCE [LARGE SCALE GENOMIC DNA]</scope>
    <source>
        <strain evidence="3 4">DSM 142</strain>
    </source>
</reference>
<dbReference type="Proteomes" id="UP000439113">
    <property type="component" value="Unassembled WGS sequence"/>
</dbReference>
<protein>
    <submittedName>
        <fullName evidence="3">Low molecular weight phosphatase family protein</fullName>
    </submittedName>
</protein>
<name>A0A6N8DSD0_RHOAC</name>
<keyword evidence="1" id="KW-0059">Arsenical resistance</keyword>
<dbReference type="RefSeq" id="WP_264586255.1">
    <property type="nucleotide sequence ID" value="NZ_JAOQNR010000014.1"/>
</dbReference>
<organism evidence="3 4">
    <name type="scientific">Rhodoblastus acidophilus</name>
    <name type="common">Rhodopseudomonas acidophila</name>
    <dbReference type="NCBI Taxonomy" id="1074"/>
    <lineage>
        <taxon>Bacteria</taxon>
        <taxon>Pseudomonadati</taxon>
        <taxon>Pseudomonadota</taxon>
        <taxon>Alphaproteobacteria</taxon>
        <taxon>Hyphomicrobiales</taxon>
        <taxon>Rhodoblastaceae</taxon>
        <taxon>Rhodoblastus</taxon>
    </lineage>
</organism>
<evidence type="ECO:0000256" key="1">
    <source>
        <dbReference type="ARBA" id="ARBA00022849"/>
    </source>
</evidence>
<proteinExistence type="predicted"/>
<dbReference type="SUPFAM" id="SSF52788">
    <property type="entry name" value="Phosphotyrosine protein phosphatases I"/>
    <property type="match status" value="1"/>
</dbReference>
<dbReference type="PANTHER" id="PTHR43428:SF1">
    <property type="entry name" value="ARSENATE REDUCTASE"/>
    <property type="match status" value="1"/>
</dbReference>
<dbReference type="AlphaFoldDB" id="A0A6N8DSD0"/>
<feature type="domain" description="Phosphotyrosine protein phosphatase I" evidence="2">
    <location>
        <begin position="6"/>
        <end position="137"/>
    </location>
</feature>
<dbReference type="SMART" id="SM00226">
    <property type="entry name" value="LMWPc"/>
    <property type="match status" value="1"/>
</dbReference>